<accession>A0A6M5Y967</accession>
<evidence type="ECO:0000313" key="1">
    <source>
        <dbReference type="EMBL" id="QJW90034.1"/>
    </source>
</evidence>
<dbReference type="Proteomes" id="UP000502756">
    <property type="component" value="Chromosome"/>
</dbReference>
<dbReference type="EMBL" id="CP053435">
    <property type="protein sequence ID" value="QJW90034.1"/>
    <property type="molecule type" value="Genomic_DNA"/>
</dbReference>
<evidence type="ECO:0008006" key="3">
    <source>
        <dbReference type="Google" id="ProtNLM"/>
    </source>
</evidence>
<dbReference type="KEGG" id="stae:HNV11_11945"/>
<proteinExistence type="predicted"/>
<evidence type="ECO:0000313" key="2">
    <source>
        <dbReference type="Proteomes" id="UP000502756"/>
    </source>
</evidence>
<sequence length="187" mass="19924">MSFFQKTLIWILPVTLMAGACKHDEQNVAPTDDNEAITTASLSFTNTAAPREIVTATIENLNTQADLSQATINLKANTTYTGGIVLLDKTKTPVLVVTDEIREKANEHLLVYTFTPATGSPASLTVTATDLDTNPTPLPVGLTTRAQTGMAGSGKLNVVLRHQPNVKNGLPAPGSDDLNINFPVVIR</sequence>
<keyword evidence="2" id="KW-1185">Reference proteome</keyword>
<name>A0A6M5Y967_9BACT</name>
<organism evidence="1 2">
    <name type="scientific">Spirosoma taeanense</name>
    <dbReference type="NCBI Taxonomy" id="2735870"/>
    <lineage>
        <taxon>Bacteria</taxon>
        <taxon>Pseudomonadati</taxon>
        <taxon>Bacteroidota</taxon>
        <taxon>Cytophagia</taxon>
        <taxon>Cytophagales</taxon>
        <taxon>Cytophagaceae</taxon>
        <taxon>Spirosoma</taxon>
    </lineage>
</organism>
<dbReference type="AlphaFoldDB" id="A0A6M5Y967"/>
<protein>
    <recommendedName>
        <fullName evidence="3">Type 1 periplasmic binding fold superfamily protein</fullName>
    </recommendedName>
</protein>
<dbReference type="RefSeq" id="WP_171739880.1">
    <property type="nucleotide sequence ID" value="NZ_CP053435.1"/>
</dbReference>
<dbReference type="PROSITE" id="PS51257">
    <property type="entry name" value="PROKAR_LIPOPROTEIN"/>
    <property type="match status" value="1"/>
</dbReference>
<reference evidence="1 2" key="1">
    <citation type="submission" date="2020-05" db="EMBL/GenBank/DDBJ databases">
        <title>Genome sequencing of Spirosoma sp. TS118.</title>
        <authorList>
            <person name="Lee J.-H."/>
            <person name="Jeong S."/>
            <person name="Zhao L."/>
            <person name="Jung J.-H."/>
            <person name="Kim M.-K."/>
            <person name="Lim S."/>
        </authorList>
    </citation>
    <scope>NUCLEOTIDE SEQUENCE [LARGE SCALE GENOMIC DNA]</scope>
    <source>
        <strain evidence="1 2">TS118</strain>
    </source>
</reference>
<gene>
    <name evidence="1" type="ORF">HNV11_11945</name>
</gene>